<dbReference type="InterPro" id="IPR025474">
    <property type="entry name" value="DUF4325"/>
</dbReference>
<dbReference type="Pfam" id="PF14213">
    <property type="entry name" value="DUF4325"/>
    <property type="match status" value="1"/>
</dbReference>
<evidence type="ECO:0000259" key="2">
    <source>
        <dbReference type="Pfam" id="PF14213"/>
    </source>
</evidence>
<feature type="domain" description="Histidine kinase/HSP90-like ATPase" evidence="1">
    <location>
        <begin position="109"/>
        <end position="183"/>
    </location>
</feature>
<evidence type="ECO:0000313" key="3">
    <source>
        <dbReference type="EMBL" id="PIS04660.1"/>
    </source>
</evidence>
<evidence type="ECO:0000313" key="4">
    <source>
        <dbReference type="Proteomes" id="UP000230935"/>
    </source>
</evidence>
<dbReference type="Gene3D" id="3.30.565.10">
    <property type="entry name" value="Histidine kinase-like ATPase, C-terminal domain"/>
    <property type="match status" value="1"/>
</dbReference>
<evidence type="ECO:0000259" key="1">
    <source>
        <dbReference type="Pfam" id="PF02518"/>
    </source>
</evidence>
<sequence>MQKTRKDISSFILANIEDHSSDIVNVVANTFNVSRQRAHAYITREIKNGKIIKVGRTNSTRYFLVAGNHIEFELKLQQNLAEDQVWIKYLKPMLIKFPESLYGICYYGFTEILNNAIEHSDGSVVYIAVSIKNQKIEMEIMDNGVGIFKKIQDALKLETIRESILHLSKGKFTTDPARHTGEGIFFTSRIFDNFSIFSSNLFYTFRNEDWIHSTERKEDFGKGTFIKMAISTRSKKTAKEVMDKYADAEIGFGKTIVAVALSADPNDPHVSRSQAKRLMMGLEKFRTIVLDFRGVKLVGQAFVDEVFRVFKNAHPHIEIHYLNANKEVKEMIERGKSA</sequence>
<dbReference type="Pfam" id="PF02518">
    <property type="entry name" value="HATPase_c"/>
    <property type="match status" value="1"/>
</dbReference>
<gene>
    <name evidence="3" type="ORF">COT81_05260</name>
</gene>
<dbReference type="EMBL" id="PEZZ01000043">
    <property type="protein sequence ID" value="PIS04660.1"/>
    <property type="molecule type" value="Genomic_DNA"/>
</dbReference>
<dbReference type="InterPro" id="IPR003594">
    <property type="entry name" value="HATPase_dom"/>
</dbReference>
<dbReference type="Proteomes" id="UP000230935">
    <property type="component" value="Unassembled WGS sequence"/>
</dbReference>
<comment type="caution">
    <text evidence="3">The sequence shown here is derived from an EMBL/GenBank/DDBJ whole genome shotgun (WGS) entry which is preliminary data.</text>
</comment>
<dbReference type="AlphaFoldDB" id="A0A2H0W215"/>
<dbReference type="SUPFAM" id="SSF55874">
    <property type="entry name" value="ATPase domain of HSP90 chaperone/DNA topoisomerase II/histidine kinase"/>
    <property type="match status" value="1"/>
</dbReference>
<name>A0A2H0W215_9BACT</name>
<dbReference type="InterPro" id="IPR036890">
    <property type="entry name" value="HATPase_C_sf"/>
</dbReference>
<protein>
    <submittedName>
        <fullName evidence="3">ArsR family transcriptional regulator</fullName>
    </submittedName>
</protein>
<proteinExistence type="predicted"/>
<accession>A0A2H0W215</accession>
<feature type="domain" description="DUF4325" evidence="2">
    <location>
        <begin position="274"/>
        <end position="329"/>
    </location>
</feature>
<reference evidence="4" key="1">
    <citation type="submission" date="2017-09" db="EMBL/GenBank/DDBJ databases">
        <title>Depth-based differentiation of microbial function through sediment-hosted aquifers and enrichment of novel symbionts in the deep terrestrial subsurface.</title>
        <authorList>
            <person name="Probst A.J."/>
            <person name="Ladd B."/>
            <person name="Jarett J.K."/>
            <person name="Geller-Mcgrath D.E."/>
            <person name="Sieber C.M.K."/>
            <person name="Emerson J.B."/>
            <person name="Anantharaman K."/>
            <person name="Thomas B.C."/>
            <person name="Malmstrom R."/>
            <person name="Stieglmeier M."/>
            <person name="Klingl A."/>
            <person name="Woyke T."/>
            <person name="Ryan C.M."/>
            <person name="Banfield J.F."/>
        </authorList>
    </citation>
    <scope>NUCLEOTIDE SEQUENCE [LARGE SCALE GENOMIC DNA]</scope>
</reference>
<organism evidence="3 4">
    <name type="scientific">Candidatus Buchananbacteria bacterium CG10_big_fil_rev_8_21_14_0_10_42_9</name>
    <dbReference type="NCBI Taxonomy" id="1974526"/>
    <lineage>
        <taxon>Bacteria</taxon>
        <taxon>Candidatus Buchananiibacteriota</taxon>
    </lineage>
</organism>